<dbReference type="Pfam" id="PF03015">
    <property type="entry name" value="Sterile"/>
    <property type="match status" value="1"/>
</dbReference>
<feature type="domain" description="Thioester reductase (TE)" evidence="6">
    <location>
        <begin position="40"/>
        <end position="309"/>
    </location>
</feature>
<keyword evidence="2 4" id="KW-0444">Lipid biosynthesis</keyword>
<evidence type="ECO:0000256" key="4">
    <source>
        <dbReference type="RuleBase" id="RU363097"/>
    </source>
</evidence>
<accession>A0ABM1JA17</accession>
<dbReference type="InterPro" id="IPR036291">
    <property type="entry name" value="NAD(P)-bd_dom_sf"/>
</dbReference>
<dbReference type="InterPro" id="IPR026055">
    <property type="entry name" value="FAR"/>
</dbReference>
<dbReference type="Pfam" id="PF07993">
    <property type="entry name" value="NAD_binding_4"/>
    <property type="match status" value="1"/>
</dbReference>
<dbReference type="EC" id="1.2.1.84" evidence="4"/>
<proteinExistence type="inferred from homology"/>
<dbReference type="InterPro" id="IPR033640">
    <property type="entry name" value="FAR_C"/>
</dbReference>
<reference evidence="8" key="1">
    <citation type="submission" date="2025-08" db="UniProtKB">
        <authorList>
            <consortium name="RefSeq"/>
        </authorList>
    </citation>
    <scope>IDENTIFICATION</scope>
    <source>
        <tissue evidence="8">Whole body</tissue>
    </source>
</reference>
<keyword evidence="4" id="KW-0560">Oxidoreductase</keyword>
<protein>
    <recommendedName>
        <fullName evidence="4">Fatty acyl-CoA reductase</fullName>
        <ecNumber evidence="4">1.2.1.84</ecNumber>
    </recommendedName>
</protein>
<dbReference type="SUPFAM" id="SSF51735">
    <property type="entry name" value="NAD(P)-binding Rossmann-fold domains"/>
    <property type="match status" value="1"/>
</dbReference>
<keyword evidence="7" id="KW-1185">Reference proteome</keyword>
<dbReference type="PANTHER" id="PTHR11011:SF60">
    <property type="entry name" value="FATTY ACYL-COA REDUCTASE-RELATED"/>
    <property type="match status" value="1"/>
</dbReference>
<keyword evidence="4" id="KW-0521">NADP</keyword>
<dbReference type="CDD" id="cd09071">
    <property type="entry name" value="FAR_C"/>
    <property type="match status" value="1"/>
</dbReference>
<comment type="catalytic activity">
    <reaction evidence="4">
        <text>a long-chain fatty acyl-CoA + 2 NADPH + 2 H(+) = a long-chain primary fatty alcohol + 2 NADP(+) + CoA</text>
        <dbReference type="Rhea" id="RHEA:52716"/>
        <dbReference type="ChEBI" id="CHEBI:15378"/>
        <dbReference type="ChEBI" id="CHEBI:57287"/>
        <dbReference type="ChEBI" id="CHEBI:57783"/>
        <dbReference type="ChEBI" id="CHEBI:58349"/>
        <dbReference type="ChEBI" id="CHEBI:77396"/>
        <dbReference type="ChEBI" id="CHEBI:83139"/>
        <dbReference type="EC" id="1.2.1.84"/>
    </reaction>
</comment>
<evidence type="ECO:0000313" key="7">
    <source>
        <dbReference type="Proteomes" id="UP000694924"/>
    </source>
</evidence>
<evidence type="ECO:0000313" key="8">
    <source>
        <dbReference type="RefSeq" id="XP_015189305.1"/>
    </source>
</evidence>
<comment type="function">
    <text evidence="4">Catalyzes the reduction of fatty acyl-CoA to fatty alcohols.</text>
</comment>
<evidence type="ECO:0000259" key="5">
    <source>
        <dbReference type="Pfam" id="PF03015"/>
    </source>
</evidence>
<evidence type="ECO:0000256" key="3">
    <source>
        <dbReference type="ARBA" id="ARBA00023098"/>
    </source>
</evidence>
<evidence type="ECO:0000256" key="2">
    <source>
        <dbReference type="ARBA" id="ARBA00022516"/>
    </source>
</evidence>
<evidence type="ECO:0000259" key="6">
    <source>
        <dbReference type="Pfam" id="PF07993"/>
    </source>
</evidence>
<comment type="similarity">
    <text evidence="1 4">Belongs to the fatty acyl-CoA reductase family.</text>
</comment>
<dbReference type="GeneID" id="107073257"/>
<feature type="domain" description="Fatty acyl-CoA reductase C-terminal" evidence="5">
    <location>
        <begin position="376"/>
        <end position="455"/>
    </location>
</feature>
<sequence length="530" mass="60351">MASLSGQTYQEELLPMVEEPIYYNQRGEIATFFSGKKIFITGGLGFIGRLIMEKLLRCCPEITTIYLLVRAKKQKDPQTRFKEYFNDVIFNRLKREQKDVEKKIILIEGDTSLLNLGLSEKDRDRIKDTDVIFHSAASVRFLDNIRIIVNTNIRGTRDLLLLAQEMTSLKAFVYVSTAYSHCVYNKIEENLYEPPMKTEDIIRLTEILTENQLDLITPKLLGKWPNTYAFSKAICEDTVRQYSNGIPSCIVRPSVVVCTEKEPIAGWINNLNGITGVVFGSSKGILRTLYCDKDLTIDMIPADYVVNNIIAAAWDVAQKRSISQSVNLSSSDNKYLPVDDEIPIYNSVSSVQRPITFDTMMNNLKLEGFQVPSKKVLCGRKPILLNVYRKIEKFKHVMSFFSMNEWEFTNDNVLKLWDKLSIFDKSNFFFNVADIDWKCFFITYIRGLRVFLGKDPMDTVEESRPFYRRLTIAHYTSSGRGGRRAEITPIETSGHNHATCFGQSGAATSWTGYVAGQMLPPPDARTPGGC</sequence>
<gene>
    <name evidence="8" type="primary">LOC107073257</name>
</gene>
<dbReference type="RefSeq" id="XP_015189305.1">
    <property type="nucleotide sequence ID" value="XM_015333819.1"/>
</dbReference>
<dbReference type="Gene3D" id="3.40.50.720">
    <property type="entry name" value="NAD(P)-binding Rossmann-like Domain"/>
    <property type="match status" value="1"/>
</dbReference>
<dbReference type="Proteomes" id="UP000694924">
    <property type="component" value="Unplaced"/>
</dbReference>
<dbReference type="InterPro" id="IPR013120">
    <property type="entry name" value="FAR_NAD-bd"/>
</dbReference>
<keyword evidence="3 4" id="KW-0443">Lipid metabolism</keyword>
<organism evidence="7 8">
    <name type="scientific">Polistes dominula</name>
    <name type="common">European paper wasp</name>
    <name type="synonym">Vespa dominula</name>
    <dbReference type="NCBI Taxonomy" id="743375"/>
    <lineage>
        <taxon>Eukaryota</taxon>
        <taxon>Metazoa</taxon>
        <taxon>Ecdysozoa</taxon>
        <taxon>Arthropoda</taxon>
        <taxon>Hexapoda</taxon>
        <taxon>Insecta</taxon>
        <taxon>Pterygota</taxon>
        <taxon>Neoptera</taxon>
        <taxon>Endopterygota</taxon>
        <taxon>Hymenoptera</taxon>
        <taxon>Apocrita</taxon>
        <taxon>Aculeata</taxon>
        <taxon>Vespoidea</taxon>
        <taxon>Vespidae</taxon>
        <taxon>Polistinae</taxon>
        <taxon>Polistini</taxon>
        <taxon>Polistes</taxon>
    </lineage>
</organism>
<dbReference type="PANTHER" id="PTHR11011">
    <property type="entry name" value="MALE STERILITY PROTEIN 2-RELATED"/>
    <property type="match status" value="1"/>
</dbReference>
<name>A0ABM1JA17_POLDO</name>
<evidence type="ECO:0000256" key="1">
    <source>
        <dbReference type="ARBA" id="ARBA00005928"/>
    </source>
</evidence>
<dbReference type="CDD" id="cd05236">
    <property type="entry name" value="FAR-N_SDR_e"/>
    <property type="match status" value="1"/>
</dbReference>